<dbReference type="Gene3D" id="2.60.120.260">
    <property type="entry name" value="Galactose-binding domain-like"/>
    <property type="match status" value="2"/>
</dbReference>
<feature type="region of interest" description="Disordered" evidence="1">
    <location>
        <begin position="1326"/>
        <end position="1360"/>
    </location>
</feature>
<dbReference type="PANTHER" id="PTHR31084:SF19">
    <property type="entry name" value="GLYCOSYL HYDROLASE FAMILY 95 N-TERMINAL DOMAIN-CONTAINING PROTEIN"/>
    <property type="match status" value="1"/>
</dbReference>
<evidence type="ECO:0000259" key="5">
    <source>
        <dbReference type="Pfam" id="PF22124"/>
    </source>
</evidence>
<feature type="compositionally biased region" description="Basic and acidic residues" evidence="1">
    <location>
        <begin position="1338"/>
        <end position="1356"/>
    </location>
</feature>
<feature type="domain" description="Glycosyl hydrolase family 95 catalytic" evidence="5">
    <location>
        <begin position="627"/>
        <end position="1053"/>
    </location>
</feature>
<dbReference type="NCBIfam" id="TIGR01167">
    <property type="entry name" value="LPXTG_anchor"/>
    <property type="match status" value="1"/>
</dbReference>
<name>A0A6N2V3B6_9FIRM</name>
<dbReference type="Pfam" id="PF14498">
    <property type="entry name" value="Glyco_hyd_65N_2"/>
    <property type="match status" value="2"/>
</dbReference>
<dbReference type="Gene3D" id="1.50.10.10">
    <property type="match status" value="1"/>
</dbReference>
<keyword evidence="2" id="KW-1133">Transmembrane helix</keyword>
<dbReference type="InterPro" id="IPR054363">
    <property type="entry name" value="GH95_cat"/>
</dbReference>
<dbReference type="Gene3D" id="1.20.1270.90">
    <property type="entry name" value="AF1782-like"/>
    <property type="match status" value="1"/>
</dbReference>
<dbReference type="InterPro" id="IPR049053">
    <property type="entry name" value="AFCA-like_C"/>
</dbReference>
<dbReference type="InterPro" id="IPR008928">
    <property type="entry name" value="6-hairpin_glycosidase_sf"/>
</dbReference>
<evidence type="ECO:0000256" key="2">
    <source>
        <dbReference type="SAM" id="Phobius"/>
    </source>
</evidence>
<evidence type="ECO:0000256" key="1">
    <source>
        <dbReference type="SAM" id="MobiDB-lite"/>
    </source>
</evidence>
<dbReference type="Pfam" id="PF21307">
    <property type="entry name" value="Glyco_hydro_95_C"/>
    <property type="match status" value="1"/>
</dbReference>
<keyword evidence="2" id="KW-0812">Transmembrane</keyword>
<reference evidence="6" key="1">
    <citation type="submission" date="2019-11" db="EMBL/GenBank/DDBJ databases">
        <authorList>
            <person name="Feng L."/>
        </authorList>
    </citation>
    <scope>NUCLEOTIDE SEQUENCE</scope>
    <source>
        <strain evidence="6">CnexileLFYP112</strain>
    </source>
</reference>
<dbReference type="Gene3D" id="1.20.1270.70">
    <property type="entry name" value="Designed single chain three-helix bundle"/>
    <property type="match status" value="1"/>
</dbReference>
<feature type="domain" description="Glycosyl hydrolase family 95 N-terminal" evidence="3">
    <location>
        <begin position="69"/>
        <end position="184"/>
    </location>
</feature>
<gene>
    <name evidence="6" type="primary">ebh</name>
    <name evidence="6" type="ORF">CNLFYP112_02475</name>
</gene>
<protein>
    <submittedName>
        <fullName evidence="6">Extracellular matrix-binding protein ebh</fullName>
    </submittedName>
</protein>
<keyword evidence="2" id="KW-0472">Membrane</keyword>
<dbReference type="SUPFAM" id="SSF48208">
    <property type="entry name" value="Six-hairpin glycosidases"/>
    <property type="match status" value="1"/>
</dbReference>
<proteinExistence type="predicted"/>
<dbReference type="EMBL" id="CACRTG010000021">
    <property type="protein sequence ID" value="VYT24899.1"/>
    <property type="molecule type" value="Genomic_DNA"/>
</dbReference>
<dbReference type="InterPro" id="IPR012341">
    <property type="entry name" value="6hp_glycosidase-like_sf"/>
</dbReference>
<evidence type="ECO:0000259" key="3">
    <source>
        <dbReference type="Pfam" id="PF14498"/>
    </source>
</evidence>
<dbReference type="GO" id="GO:0005975">
    <property type="term" value="P:carbohydrate metabolic process"/>
    <property type="evidence" value="ECO:0007669"/>
    <property type="project" value="InterPro"/>
</dbReference>
<dbReference type="InterPro" id="IPR027414">
    <property type="entry name" value="GH95_N_dom"/>
</dbReference>
<feature type="transmembrane region" description="Helical" evidence="2">
    <location>
        <begin position="1364"/>
        <end position="1382"/>
    </location>
</feature>
<feature type="domain" description="Alpha fucosidase A-like C-terminal" evidence="4">
    <location>
        <begin position="1055"/>
        <end position="1154"/>
    </location>
</feature>
<dbReference type="Pfam" id="PF22124">
    <property type="entry name" value="Glyco_hydro_95_cat"/>
    <property type="match status" value="1"/>
</dbReference>
<evidence type="ECO:0000259" key="4">
    <source>
        <dbReference type="Pfam" id="PF21307"/>
    </source>
</evidence>
<organism evidence="6">
    <name type="scientific">[Clostridium] nexile</name>
    <dbReference type="NCBI Taxonomy" id="29361"/>
    <lineage>
        <taxon>Bacteria</taxon>
        <taxon>Bacillati</taxon>
        <taxon>Bacillota</taxon>
        <taxon>Clostridia</taxon>
        <taxon>Lachnospirales</taxon>
        <taxon>Lachnospiraceae</taxon>
        <taxon>Tyzzerella</taxon>
    </lineage>
</organism>
<sequence length="1388" mass="154009">MKWKKHGKTCVKKVLGGTMAAMLAVSGVNFPDATVAQAASTKPDQDPMKIRFDEPLSKGKLTGSSGNFTKPGSDTDWWQQLSLPIGNSYMGANIYGEVEKEHLTFNQKTLWNGGPSETQPYTGGNISTVNGQSMSDYVKSVQNAFLTGDSNASSMCEKLVGTSSREYGAYQGWGDIYLDFDREEPQEEEKIISDTSDEIKYESMWHSYPQPDWEGGSEHYTNDPGKFTVSFEGTGIQMIGVKYNEMGNFKATVDGKEVTGSMYSATKQTGVVLFEISGLEQGTHTLTFESIRDDAGRAKTSFDYLKVLEGETIDWNPTVESQKVKFEGSWARWDRAANNENDADSWFGKDEVYVDAANAEGATLTCKFTGTGFELFGAKSSGLGKFQYKVDDAKEWTEVNTHASAFSRASLVNVAGLTKGEHTLTIKGVKGNKVSFDGIVTTMKEEDPDKEEHTETTNYERALDIDTALATVSYDRDNTHYYREYFASYPDNVIAMKLTAEEIKGSEGEMRPLEFEVSFPVDQPGDKSLGKEVTYTTEDDSIIVAGKMKDNDLKLNGRLKVVTKDGEVTPVEGKEGTLLVSDATEVYIYVTADTDYEMVHPEYRTGQTDQQLADEVKKVMDDATKQGYDQVKENAQADYKNIYDRVKIDFGQEASDKTIDELIKAYKDGNASTEEKAYLETMIFQYGRYLQISSSREGDKLPANLQGVWLDCTGAANSPVAWGSDYHMNVNLQMNYWPTYVTNMAECAEPLIDYVEGLREPGRITASTYFGIDNSDGKQNGFMANTQNTPFGWTCPGWAFSWGWSPAAVPWILQNVYEAYEYSGDVEKLESEIFPMMEEEAKFYMSILKEVTDADGTKRYVTVPAYSPEHGPYTAGNVYENVLVWQLFNDCIEAAEALNANEAGTVSKEQIDEWTKYRDGLKPIEIGDSGQIKEWYDETEFGQTANGAIPSFDAKHRHMSHLLGVYPGDLVTVDNKQYMDAAKVSLTARGDNATGWGIAQRLNTWARTGDGNHSYQIINQFIKTGIYSNLWDSHAPYQIDGNFGFTSGVAEMLLQSNAGYINLLPAMPDEQWTTGSVSGLVARGNFEVSESWKDGALTEAKIVSNNGGTCTVQAGDWEYVDVRDSKGNKVAVSGVEGKDGRVTFETTEGESYVLTETDKPSIVVDKTALKDKLDEVNAFTDALTDTEYTKESIEAYKAALNDTLEDAKEVYGNEKATQDEVDNAVKALNSKFKDAQKLLEKVAVDPDPEEVDKTALKDKLAEVDKFTESLKDTVYTEKSIEAYKETLKSILEDARSVYNDDKATQDDVDEVLSNLTSKFEEAKKLLKKVDTPTPGKPETGKPEAEKPDKNQPDKETPVTGDSSTVVWMMLAMVVAGSGIVIVRRKRRY</sequence>
<dbReference type="Gene3D" id="2.70.98.50">
    <property type="entry name" value="putative glycoside hydrolase family protein from bacillus halodurans"/>
    <property type="match status" value="1"/>
</dbReference>
<evidence type="ECO:0000313" key="6">
    <source>
        <dbReference type="EMBL" id="VYT24899.1"/>
    </source>
</evidence>
<dbReference type="GO" id="GO:0004560">
    <property type="term" value="F:alpha-L-fucosidase activity"/>
    <property type="evidence" value="ECO:0007669"/>
    <property type="project" value="TreeGrafter"/>
</dbReference>
<accession>A0A6N2V3B6</accession>
<feature type="domain" description="Glycosyl hydrolase family 95 N-terminal" evidence="3">
    <location>
        <begin position="451"/>
        <end position="598"/>
    </location>
</feature>
<dbReference type="PANTHER" id="PTHR31084">
    <property type="entry name" value="ALPHA-L-FUCOSIDASE 2"/>
    <property type="match status" value="1"/>
</dbReference>